<dbReference type="InterPro" id="IPR006120">
    <property type="entry name" value="Resolvase_HTH_dom"/>
</dbReference>
<evidence type="ECO:0000256" key="3">
    <source>
        <dbReference type="ARBA" id="ARBA00023125"/>
    </source>
</evidence>
<evidence type="ECO:0000256" key="2">
    <source>
        <dbReference type="ARBA" id="ARBA00022908"/>
    </source>
</evidence>
<keyword evidence="4" id="KW-0233">DNA recombination</keyword>
<gene>
    <name evidence="7" type="ORF">FOT63_25740</name>
</gene>
<dbReference type="PROSITE" id="PS00398">
    <property type="entry name" value="RECOMBINASES_2"/>
    <property type="match status" value="1"/>
</dbReference>
<evidence type="ECO:0000256" key="1">
    <source>
        <dbReference type="ARBA" id="ARBA00009913"/>
    </source>
</evidence>
<accession>A0A9X9BXI5</accession>
<comment type="similarity">
    <text evidence="1">Belongs to the site-specific recombinase resolvase family.</text>
</comment>
<dbReference type="AlphaFoldDB" id="A0A9X9BXI5"/>
<comment type="caution">
    <text evidence="7">The sequence shown here is derived from an EMBL/GenBank/DDBJ whole genome shotgun (WGS) entry which is preliminary data.</text>
</comment>
<evidence type="ECO:0000313" key="8">
    <source>
        <dbReference type="Proteomes" id="UP000321307"/>
    </source>
</evidence>
<feature type="active site" description="O-(5'-phospho-DNA)-serine intermediate" evidence="5">
    <location>
        <position position="11"/>
    </location>
</feature>
<dbReference type="InterPro" id="IPR006118">
    <property type="entry name" value="Recombinase_CS"/>
</dbReference>
<proteinExistence type="inferred from homology"/>
<organism evidence="7 8">
    <name type="scientific">Serratia ureilytica</name>
    <dbReference type="NCBI Taxonomy" id="300181"/>
    <lineage>
        <taxon>Bacteria</taxon>
        <taxon>Pseudomonadati</taxon>
        <taxon>Pseudomonadota</taxon>
        <taxon>Gammaproteobacteria</taxon>
        <taxon>Enterobacterales</taxon>
        <taxon>Yersiniaceae</taxon>
        <taxon>Serratia</taxon>
    </lineage>
</organism>
<dbReference type="InterPro" id="IPR050639">
    <property type="entry name" value="SSR_resolvase"/>
</dbReference>
<dbReference type="EMBL" id="VOUP01000056">
    <property type="protein sequence ID" value="TXE22200.1"/>
    <property type="molecule type" value="Genomic_DNA"/>
</dbReference>
<dbReference type="Pfam" id="PF02796">
    <property type="entry name" value="HTH_7"/>
    <property type="match status" value="1"/>
</dbReference>
<evidence type="ECO:0000259" key="6">
    <source>
        <dbReference type="PROSITE" id="PS51736"/>
    </source>
</evidence>
<protein>
    <submittedName>
        <fullName evidence="7">Helix-turn-helix domain-containing protein</fullName>
    </submittedName>
</protein>
<keyword evidence="2" id="KW-0229">DNA integration</keyword>
<keyword evidence="3" id="KW-0238">DNA-binding</keyword>
<reference evidence="7 8" key="1">
    <citation type="submission" date="2019-07" db="EMBL/GenBank/DDBJ databases">
        <title>Serratia strains were isolated from fresh produce.</title>
        <authorList>
            <person name="Cho G.-S."/>
            <person name="Stein M."/>
            <person name="Lee W."/>
            <person name="Suh S.H."/>
            <person name="Franz C.M.A.P."/>
        </authorList>
    </citation>
    <scope>NUCLEOTIDE SEQUENCE [LARGE SCALE GENOMIC DNA]</scope>
    <source>
        <strain evidence="7 8">S17</strain>
    </source>
</reference>
<dbReference type="Proteomes" id="UP000321307">
    <property type="component" value="Unassembled WGS sequence"/>
</dbReference>
<feature type="domain" description="Resolvase/invertase-type recombinase catalytic" evidence="6">
    <location>
        <begin position="3"/>
        <end position="147"/>
    </location>
</feature>
<sequence length="220" mass="24538">MKAARIYERVSTDEQDLTRQASLEKSAIDNGYYIAGIYREKASGATVNRPELQRMIADLQPGDVVIAEKIDRISRLPLPEAEKLIASIRAKGAKLAIPGIVDFSELAATTDGYSRIVLESMQELLLKLALQMARDDYETRRERQYQGIQLAKSAGKYKGRKEDKNMHQRIIALRQSGSTIHRTAAIAGCSISQVKRIWAMHQASIRSADPVSEHPDSICN</sequence>
<dbReference type="SUPFAM" id="SSF53041">
    <property type="entry name" value="Resolvase-like"/>
    <property type="match status" value="1"/>
</dbReference>
<dbReference type="Gene3D" id="3.40.50.1390">
    <property type="entry name" value="Resolvase, N-terminal catalytic domain"/>
    <property type="match status" value="1"/>
</dbReference>
<dbReference type="GO" id="GO:0000150">
    <property type="term" value="F:DNA strand exchange activity"/>
    <property type="evidence" value="ECO:0007669"/>
    <property type="project" value="InterPro"/>
</dbReference>
<dbReference type="PROSITE" id="PS51736">
    <property type="entry name" value="RECOMBINASES_3"/>
    <property type="match status" value="1"/>
</dbReference>
<dbReference type="PANTHER" id="PTHR30461">
    <property type="entry name" value="DNA-INVERTASE FROM LAMBDOID PROPHAGE"/>
    <property type="match status" value="1"/>
</dbReference>
<dbReference type="Pfam" id="PF00239">
    <property type="entry name" value="Resolvase"/>
    <property type="match status" value="1"/>
</dbReference>
<evidence type="ECO:0000256" key="5">
    <source>
        <dbReference type="PIRSR" id="PIRSR606118-50"/>
    </source>
</evidence>
<evidence type="ECO:0000256" key="4">
    <source>
        <dbReference type="ARBA" id="ARBA00023172"/>
    </source>
</evidence>
<dbReference type="GO" id="GO:0003677">
    <property type="term" value="F:DNA binding"/>
    <property type="evidence" value="ECO:0007669"/>
    <property type="project" value="UniProtKB-KW"/>
</dbReference>
<dbReference type="InterPro" id="IPR006119">
    <property type="entry name" value="Resolv_N"/>
</dbReference>
<dbReference type="RefSeq" id="WP_147839315.1">
    <property type="nucleotide sequence ID" value="NZ_VOUP01000056.1"/>
</dbReference>
<name>A0A9X9BXI5_9GAMM</name>
<evidence type="ECO:0000313" key="7">
    <source>
        <dbReference type="EMBL" id="TXE22200.1"/>
    </source>
</evidence>
<dbReference type="SMART" id="SM00857">
    <property type="entry name" value="Resolvase"/>
    <property type="match status" value="1"/>
</dbReference>
<dbReference type="InterPro" id="IPR036162">
    <property type="entry name" value="Resolvase-like_N_sf"/>
</dbReference>
<dbReference type="GO" id="GO:0015074">
    <property type="term" value="P:DNA integration"/>
    <property type="evidence" value="ECO:0007669"/>
    <property type="project" value="UniProtKB-KW"/>
</dbReference>
<dbReference type="PANTHER" id="PTHR30461:SF26">
    <property type="entry name" value="RESOLVASE HOMOLOG YNEB"/>
    <property type="match status" value="1"/>
</dbReference>